<sequence length="220" mass="25330">QCSAKVIFNSKNSGSAFNQWENGLKVATGDFVWIAEADDISHKDLLKLLVPELVTKPNLGMSYCASQPIDINGDLIAADYNDYYSDIEDSRWEQYYENDGRSELENYFCKKNPVLNVSSVVFRTDAIKDAFHRIGDDISNFRYAGDWFVYINILLDYDISYCPITMNKHRRHSDSITGDGCMKDLVVEIESIYKYLDTEVHISDAHKFEQNLYIESLIKQ</sequence>
<gene>
    <name evidence="2" type="ORF">AB6D66_25455</name>
</gene>
<comment type="caution">
    <text evidence="2">The sequence shown here is derived from an EMBL/GenBank/DDBJ whole genome shotgun (WGS) entry which is preliminary data.</text>
</comment>
<keyword evidence="3" id="KW-1185">Reference proteome</keyword>
<protein>
    <submittedName>
        <fullName evidence="2">Glycosyltransferase</fullName>
        <ecNumber evidence="2">2.4.-.-</ecNumber>
    </submittedName>
</protein>
<dbReference type="EMBL" id="JBFSSG010000121">
    <property type="protein sequence ID" value="MEZ8724417.1"/>
    <property type="molecule type" value="Genomic_DNA"/>
</dbReference>
<evidence type="ECO:0000313" key="2">
    <source>
        <dbReference type="EMBL" id="MEZ8724417.1"/>
    </source>
</evidence>
<keyword evidence="2" id="KW-0328">Glycosyltransferase</keyword>
<feature type="non-terminal residue" evidence="2">
    <location>
        <position position="1"/>
    </location>
</feature>
<evidence type="ECO:0000259" key="1">
    <source>
        <dbReference type="Pfam" id="PF00535"/>
    </source>
</evidence>
<dbReference type="Proteomes" id="UP001570071">
    <property type="component" value="Unassembled WGS sequence"/>
</dbReference>
<dbReference type="InterPro" id="IPR029044">
    <property type="entry name" value="Nucleotide-diphossugar_trans"/>
</dbReference>
<dbReference type="EC" id="2.4.-.-" evidence="2"/>
<reference evidence="2 3" key="1">
    <citation type="journal article" date="2024" name="ISME J.">
        <title>Tailless and filamentous prophages are predominant in marine Vibrio.</title>
        <authorList>
            <person name="Steensen K."/>
            <person name="Seneca J."/>
            <person name="Bartlau N."/>
            <person name="Yu X.A."/>
            <person name="Hussain F.A."/>
            <person name="Polz M.F."/>
        </authorList>
    </citation>
    <scope>NUCLEOTIDE SEQUENCE [LARGE SCALE GENOMIC DNA]</scope>
    <source>
        <strain evidence="2 3">10N.239.312.F12</strain>
    </source>
</reference>
<dbReference type="RefSeq" id="WP_372126764.1">
    <property type="nucleotide sequence ID" value="NZ_JBFSSG010000121.1"/>
</dbReference>
<dbReference type="Pfam" id="PF00535">
    <property type="entry name" value="Glycos_transf_2"/>
    <property type="match status" value="1"/>
</dbReference>
<dbReference type="SUPFAM" id="SSF53448">
    <property type="entry name" value="Nucleotide-diphospho-sugar transferases"/>
    <property type="match status" value="1"/>
</dbReference>
<dbReference type="Gene3D" id="3.90.550.10">
    <property type="entry name" value="Spore Coat Polysaccharide Biosynthesis Protein SpsA, Chain A"/>
    <property type="match status" value="1"/>
</dbReference>
<keyword evidence="2" id="KW-0808">Transferase</keyword>
<accession>A0ABV4N4U7</accession>
<proteinExistence type="predicted"/>
<dbReference type="GO" id="GO:0016757">
    <property type="term" value="F:glycosyltransferase activity"/>
    <property type="evidence" value="ECO:0007669"/>
    <property type="project" value="UniProtKB-KW"/>
</dbReference>
<name>A0ABV4N4U7_9VIBR</name>
<feature type="domain" description="Glycosyltransferase 2-like" evidence="1">
    <location>
        <begin position="4"/>
        <end position="58"/>
    </location>
</feature>
<dbReference type="InterPro" id="IPR001173">
    <property type="entry name" value="Glyco_trans_2-like"/>
</dbReference>
<organism evidence="2 3">
    <name type="scientific">Vibrio pomeroyi</name>
    <dbReference type="NCBI Taxonomy" id="198832"/>
    <lineage>
        <taxon>Bacteria</taxon>
        <taxon>Pseudomonadati</taxon>
        <taxon>Pseudomonadota</taxon>
        <taxon>Gammaproteobacteria</taxon>
        <taxon>Vibrionales</taxon>
        <taxon>Vibrionaceae</taxon>
        <taxon>Vibrio</taxon>
    </lineage>
</organism>
<evidence type="ECO:0000313" key="3">
    <source>
        <dbReference type="Proteomes" id="UP001570071"/>
    </source>
</evidence>